<evidence type="ECO:0000256" key="1">
    <source>
        <dbReference type="SAM" id="SignalP"/>
    </source>
</evidence>
<accession>A0A7K1YCD6</accession>
<dbReference type="Gene3D" id="2.40.160.20">
    <property type="match status" value="1"/>
</dbReference>
<gene>
    <name evidence="2" type="ORF">GS399_14805</name>
</gene>
<dbReference type="EMBL" id="WVHT01000007">
    <property type="protein sequence ID" value="MXV52246.1"/>
    <property type="molecule type" value="Genomic_DNA"/>
</dbReference>
<sequence>MKQLLLTCIFALGALVASAQSETFKPFKVDVAFGYGIPGGGDAKGGVLFAIEPKYAISDALAFGLRFEGAVLARASMDVDGYVESVDAKLSGSYLATADYYFTTTTVRPFFGLGAGLFQLVQAQSTTINMGDEYVDLDESSTATKFGFTPRAGIEAGHFRAAVEYNVVGKNEGVNGNYLGIKLGFFLGGGRK</sequence>
<protein>
    <recommendedName>
        <fullName evidence="4">Outer membrane beta-barrel protein</fullName>
    </recommendedName>
</protein>
<evidence type="ECO:0000313" key="3">
    <source>
        <dbReference type="Proteomes" id="UP000466586"/>
    </source>
</evidence>
<dbReference type="Proteomes" id="UP000466586">
    <property type="component" value="Unassembled WGS sequence"/>
</dbReference>
<dbReference type="AlphaFoldDB" id="A0A7K1YCD6"/>
<keyword evidence="3" id="KW-1185">Reference proteome</keyword>
<comment type="caution">
    <text evidence="2">The sequence shown here is derived from an EMBL/GenBank/DDBJ whole genome shotgun (WGS) entry which is preliminary data.</text>
</comment>
<feature type="chain" id="PRO_5029806541" description="Outer membrane beta-barrel protein" evidence="1">
    <location>
        <begin position="20"/>
        <end position="192"/>
    </location>
</feature>
<feature type="signal peptide" evidence="1">
    <location>
        <begin position="1"/>
        <end position="19"/>
    </location>
</feature>
<evidence type="ECO:0000313" key="2">
    <source>
        <dbReference type="EMBL" id="MXV52246.1"/>
    </source>
</evidence>
<proteinExistence type="predicted"/>
<organism evidence="2 3">
    <name type="scientific">Hufsiella arboris</name>
    <dbReference type="NCBI Taxonomy" id="2695275"/>
    <lineage>
        <taxon>Bacteria</taxon>
        <taxon>Pseudomonadati</taxon>
        <taxon>Bacteroidota</taxon>
        <taxon>Sphingobacteriia</taxon>
        <taxon>Sphingobacteriales</taxon>
        <taxon>Sphingobacteriaceae</taxon>
        <taxon>Hufsiella</taxon>
    </lineage>
</organism>
<reference evidence="2 3" key="1">
    <citation type="submission" date="2019-11" db="EMBL/GenBank/DDBJ databases">
        <title>Pedobacter sp. HMF7647 Genome sequencing and assembly.</title>
        <authorList>
            <person name="Kang H."/>
            <person name="Kim H."/>
            <person name="Joh K."/>
        </authorList>
    </citation>
    <scope>NUCLEOTIDE SEQUENCE [LARGE SCALE GENOMIC DNA]</scope>
    <source>
        <strain evidence="2 3">HMF7647</strain>
    </source>
</reference>
<evidence type="ECO:0008006" key="4">
    <source>
        <dbReference type="Google" id="ProtNLM"/>
    </source>
</evidence>
<name>A0A7K1YCD6_9SPHI</name>
<keyword evidence="1" id="KW-0732">Signal</keyword>
<dbReference type="RefSeq" id="WP_160845425.1">
    <property type="nucleotide sequence ID" value="NZ_WVHT01000007.1"/>
</dbReference>